<dbReference type="OrthoDB" id="4605713at2759"/>
<name>A0A9Q0AJ96_9PEZI</name>
<evidence type="ECO:0000313" key="2">
    <source>
        <dbReference type="EMBL" id="KAI1856123.1"/>
    </source>
</evidence>
<organism evidence="2 3">
    <name type="scientific">Neoarthrinium moseri</name>
    <dbReference type="NCBI Taxonomy" id="1658444"/>
    <lineage>
        <taxon>Eukaryota</taxon>
        <taxon>Fungi</taxon>
        <taxon>Dikarya</taxon>
        <taxon>Ascomycota</taxon>
        <taxon>Pezizomycotina</taxon>
        <taxon>Sordariomycetes</taxon>
        <taxon>Xylariomycetidae</taxon>
        <taxon>Amphisphaeriales</taxon>
        <taxon>Apiosporaceae</taxon>
        <taxon>Neoarthrinium</taxon>
    </lineage>
</organism>
<dbReference type="EMBL" id="JAFIMR010000046">
    <property type="protein sequence ID" value="KAI1856123.1"/>
    <property type="molecule type" value="Genomic_DNA"/>
</dbReference>
<sequence length="583" mass="67571">MSMKSIVSRLRRIMAASPTFGRARDGLSCLPVELHLLVLGYLGPDDVAAALNVCRMWRWIWLSDEIWPRLADRWFHGLSEHIYSTTTEEQDAGESFRIALTKHQRRIKGRFSSALYHGMLLESDNYFKVNKKLPPEQGGVHSNNDARDSDGHFATFRLYNSGRIAWWPESYALPYLAVVDDLRTKRRRIFSFPDHKEQQQGFKTAMSDKLFVMGKHFILHAWHLERDTLQSLDVPLRVERCVIEGEVVLVVAKNAIVYLWKFGENLQLVDMTPVYKYGPVSWNNSGDFSSHLLGTHRVGIRLQRTNTPIDFIIHPSKADAFFVVTLEHGNLFVHEFEDRKFSTSHRLEEDLLSSRALIYSGQLRWEKIDSCGGYNLLSIYLEHPEARNGDPDEDLCNAVNCQCQWDTSHPRVYVTVVSVCFNVYTRKFRVFHHHPLPGSDPKTFHIWNQRLISVGCFQGSNIRMLSSLSEFTRNADLRNLVIIPVYTTSHPKRIDQGNLTRRHRITMKSDMLRFEIGGQTHHPIYDSLEYLFDVNQAYAENPVRRQRSLDSGTDQPGLEAWRLVGDDDFLVYFRNNTYTAWSF</sequence>
<protein>
    <recommendedName>
        <fullName evidence="1">F-box domain-containing protein</fullName>
    </recommendedName>
</protein>
<gene>
    <name evidence="2" type="ORF">JX265_011838</name>
</gene>
<evidence type="ECO:0000313" key="3">
    <source>
        <dbReference type="Proteomes" id="UP000829685"/>
    </source>
</evidence>
<dbReference type="AlphaFoldDB" id="A0A9Q0AJ96"/>
<feature type="domain" description="F-box" evidence="1">
    <location>
        <begin position="24"/>
        <end position="70"/>
    </location>
</feature>
<reference evidence="2" key="1">
    <citation type="submission" date="2021-03" db="EMBL/GenBank/DDBJ databases">
        <title>Revisited historic fungal species revealed as producer of novel bioactive compounds through whole genome sequencing and comparative genomics.</title>
        <authorList>
            <person name="Vignolle G.A."/>
            <person name="Hochenegger N."/>
            <person name="Mach R.L."/>
            <person name="Mach-Aigner A.R."/>
            <person name="Javad Rahimi M."/>
            <person name="Salim K.A."/>
            <person name="Chan C.M."/>
            <person name="Lim L.B.L."/>
            <person name="Cai F."/>
            <person name="Druzhinina I.S."/>
            <person name="U'Ren J.M."/>
            <person name="Derntl C."/>
        </authorList>
    </citation>
    <scope>NUCLEOTIDE SEQUENCE</scope>
    <source>
        <strain evidence="2">TUCIM 5799</strain>
    </source>
</reference>
<dbReference type="InterPro" id="IPR036047">
    <property type="entry name" value="F-box-like_dom_sf"/>
</dbReference>
<dbReference type="Pfam" id="PF12937">
    <property type="entry name" value="F-box-like"/>
    <property type="match status" value="1"/>
</dbReference>
<dbReference type="SMART" id="SM00256">
    <property type="entry name" value="FBOX"/>
    <property type="match status" value="1"/>
</dbReference>
<keyword evidence="3" id="KW-1185">Reference proteome</keyword>
<comment type="caution">
    <text evidence="2">The sequence shown here is derived from an EMBL/GenBank/DDBJ whole genome shotgun (WGS) entry which is preliminary data.</text>
</comment>
<accession>A0A9Q0AJ96</accession>
<dbReference type="Gene3D" id="1.20.1280.50">
    <property type="match status" value="1"/>
</dbReference>
<dbReference type="PROSITE" id="PS50181">
    <property type="entry name" value="FBOX"/>
    <property type="match status" value="1"/>
</dbReference>
<dbReference type="Proteomes" id="UP000829685">
    <property type="component" value="Unassembled WGS sequence"/>
</dbReference>
<dbReference type="SUPFAM" id="SSF81383">
    <property type="entry name" value="F-box domain"/>
    <property type="match status" value="1"/>
</dbReference>
<dbReference type="InterPro" id="IPR001810">
    <property type="entry name" value="F-box_dom"/>
</dbReference>
<evidence type="ECO:0000259" key="1">
    <source>
        <dbReference type="PROSITE" id="PS50181"/>
    </source>
</evidence>
<proteinExistence type="predicted"/>